<dbReference type="GO" id="GO:0000373">
    <property type="term" value="P:Group II intron splicing"/>
    <property type="evidence" value="ECO:0007669"/>
    <property type="project" value="UniProtKB-ARBA"/>
</dbReference>
<evidence type="ECO:0000259" key="11">
    <source>
        <dbReference type="PROSITE" id="PS51295"/>
    </source>
</evidence>
<dbReference type="GO" id="GO:0003729">
    <property type="term" value="F:mRNA binding"/>
    <property type="evidence" value="ECO:0007669"/>
    <property type="project" value="InterPro"/>
</dbReference>
<dbReference type="Proteomes" id="UP000823749">
    <property type="component" value="Chromosome 10"/>
</dbReference>
<accession>A0AAV6IHC4</accession>
<evidence type="ECO:0000256" key="9">
    <source>
        <dbReference type="ARBA" id="ARBA00023274"/>
    </source>
</evidence>
<dbReference type="SMART" id="SM01103">
    <property type="entry name" value="CRS1_YhbY"/>
    <property type="match status" value="2"/>
</dbReference>
<dbReference type="AlphaFoldDB" id="A0AAV6IHC4"/>
<evidence type="ECO:0000256" key="5">
    <source>
        <dbReference type="ARBA" id="ARBA00022737"/>
    </source>
</evidence>
<dbReference type="Gene3D" id="3.30.110.60">
    <property type="entry name" value="YhbY-like"/>
    <property type="match status" value="2"/>
</dbReference>
<dbReference type="InterPro" id="IPR001890">
    <property type="entry name" value="RNA-binding_CRM"/>
</dbReference>
<dbReference type="InterPro" id="IPR035920">
    <property type="entry name" value="YhbY-like_sf"/>
</dbReference>
<evidence type="ECO:0000313" key="12">
    <source>
        <dbReference type="EMBL" id="KAG5527335.1"/>
    </source>
</evidence>
<evidence type="ECO:0000256" key="4">
    <source>
        <dbReference type="ARBA" id="ARBA00022664"/>
    </source>
</evidence>
<evidence type="ECO:0000256" key="6">
    <source>
        <dbReference type="ARBA" id="ARBA00022884"/>
    </source>
</evidence>
<evidence type="ECO:0000256" key="10">
    <source>
        <dbReference type="PROSITE-ProRule" id="PRU00626"/>
    </source>
</evidence>
<dbReference type="InterPro" id="IPR045278">
    <property type="entry name" value="CRS1/CFM2/CFM3"/>
</dbReference>
<keyword evidence="6 10" id="KW-0694">RNA-binding</keyword>
<gene>
    <name evidence="12" type="ORF">RHGRI_028282</name>
</gene>
<dbReference type="GO" id="GO:1990904">
    <property type="term" value="C:ribonucleoprotein complex"/>
    <property type="evidence" value="ECO:0007669"/>
    <property type="project" value="UniProtKB-KW"/>
</dbReference>
<feature type="domain" description="CRM" evidence="11">
    <location>
        <begin position="545"/>
        <end position="644"/>
    </location>
</feature>
<evidence type="ECO:0000256" key="8">
    <source>
        <dbReference type="ARBA" id="ARBA00023187"/>
    </source>
</evidence>
<keyword evidence="13" id="KW-1185">Reference proteome</keyword>
<evidence type="ECO:0000313" key="13">
    <source>
        <dbReference type="Proteomes" id="UP000823749"/>
    </source>
</evidence>
<keyword evidence="3" id="KW-0934">Plastid</keyword>
<sequence length="690" mass="76167">METESGGILVTVERISKGFAILVYRGKNYKQPASLRPRTLLSKREALKRSIEAQRHKSLKLHVLKLTRNVDELKLQLAKDKETNKPAKRANFQLVDEFNITEPEPVSELECEENRLLMGLNGLGVDAQSATCPDDPGSQGSCYLPAVNAESHVGDEKAITPAESTKNGTNNSVHSLVKNIPCGVPVRAVWLSNRERLLLRKQALKMKKRPVLAVVAKTIKTHFQRHPLAIVNVKGRAKGTSVQELVSKLEEATGAVLVSHEINKVILYRGWGAEVEPGQTVERNDIKDATKTSVGSDQITRFFSHEVQGIAQTLETESGGILVTVERISKGFSILVYRGKNYKQPASLRPRTLLSKREALKRSIEAQRHKSLKLHVLKLTRNVDELKLQLAKDKETNKPAKRANFQLARERSGFDSSSFNSNDGTDASTACLETNQQDMLRDSPLLCLDKVDEFNITEPEPVSELEREESRLLMGSNGLGVDAQSATCPDDPGSQGSCYLPAVNAESHVGNEKAITPVESTKNGTNNLVHSLVKNIPCGVPVRAVWLSNRERLLLRKQALKMKKRPVLAVGKSNIVTGVAKTIKTHFQRHPLAIVNVKGRAKGTSVQELVSKLEEATGAVLVSHETNKVILYWGWGAEVEPGQTVERNDIKDATKTSVGRKGEFRPVISPELLDAIRLECGLHRTPEEVK</sequence>
<proteinExistence type="predicted"/>
<dbReference type="PANTHER" id="PTHR31846:SF20">
    <property type="entry name" value="CRM-DOMAIN CONTAINING FACTOR CFM2, CHLOROPLASTIC"/>
    <property type="match status" value="1"/>
</dbReference>
<dbReference type="GO" id="GO:0006397">
    <property type="term" value="P:mRNA processing"/>
    <property type="evidence" value="ECO:0007669"/>
    <property type="project" value="UniProtKB-KW"/>
</dbReference>
<name>A0AAV6IHC4_9ERIC</name>
<protein>
    <recommendedName>
        <fullName evidence="11">CRM domain-containing protein</fullName>
    </recommendedName>
</protein>
<evidence type="ECO:0000256" key="3">
    <source>
        <dbReference type="ARBA" id="ARBA00022640"/>
    </source>
</evidence>
<keyword evidence="7" id="KW-0809">Transit peptide</keyword>
<organism evidence="12 13">
    <name type="scientific">Rhododendron griersonianum</name>
    <dbReference type="NCBI Taxonomy" id="479676"/>
    <lineage>
        <taxon>Eukaryota</taxon>
        <taxon>Viridiplantae</taxon>
        <taxon>Streptophyta</taxon>
        <taxon>Embryophyta</taxon>
        <taxon>Tracheophyta</taxon>
        <taxon>Spermatophyta</taxon>
        <taxon>Magnoliopsida</taxon>
        <taxon>eudicotyledons</taxon>
        <taxon>Gunneridae</taxon>
        <taxon>Pentapetalae</taxon>
        <taxon>asterids</taxon>
        <taxon>Ericales</taxon>
        <taxon>Ericaceae</taxon>
        <taxon>Ericoideae</taxon>
        <taxon>Rhodoreae</taxon>
        <taxon>Rhododendron</taxon>
    </lineage>
</organism>
<dbReference type="PANTHER" id="PTHR31846">
    <property type="entry name" value="CRS1 / YHBY (CRM) DOMAIN-CONTAINING PROTEIN"/>
    <property type="match status" value="1"/>
</dbReference>
<keyword evidence="8" id="KW-0508">mRNA splicing</keyword>
<dbReference type="GO" id="GO:0009507">
    <property type="term" value="C:chloroplast"/>
    <property type="evidence" value="ECO:0007669"/>
    <property type="project" value="UniProtKB-SubCell"/>
</dbReference>
<dbReference type="SUPFAM" id="SSF75471">
    <property type="entry name" value="YhbY-like"/>
    <property type="match status" value="2"/>
</dbReference>
<keyword evidence="5" id="KW-0677">Repeat</keyword>
<feature type="domain" description="CRM" evidence="11">
    <location>
        <begin position="181"/>
        <end position="280"/>
    </location>
</feature>
<comment type="caution">
    <text evidence="12">The sequence shown here is derived from an EMBL/GenBank/DDBJ whole genome shotgun (WGS) entry which is preliminary data.</text>
</comment>
<keyword evidence="9" id="KW-0687">Ribonucleoprotein</keyword>
<keyword evidence="4" id="KW-0507">mRNA processing</keyword>
<dbReference type="EMBL" id="JACTNZ010000010">
    <property type="protein sequence ID" value="KAG5527335.1"/>
    <property type="molecule type" value="Genomic_DNA"/>
</dbReference>
<dbReference type="Pfam" id="PF01985">
    <property type="entry name" value="CRS1_YhbY"/>
    <property type="match status" value="2"/>
</dbReference>
<evidence type="ECO:0000256" key="7">
    <source>
        <dbReference type="ARBA" id="ARBA00022946"/>
    </source>
</evidence>
<reference evidence="12" key="1">
    <citation type="submission" date="2020-08" db="EMBL/GenBank/DDBJ databases">
        <title>Plant Genome Project.</title>
        <authorList>
            <person name="Zhang R.-G."/>
        </authorList>
    </citation>
    <scope>NUCLEOTIDE SEQUENCE</scope>
    <source>
        <strain evidence="12">WSP0</strain>
        <tissue evidence="12">Leaf</tissue>
    </source>
</reference>
<evidence type="ECO:0000256" key="2">
    <source>
        <dbReference type="ARBA" id="ARBA00022528"/>
    </source>
</evidence>
<dbReference type="PROSITE" id="PS51295">
    <property type="entry name" value="CRM"/>
    <property type="match status" value="2"/>
</dbReference>
<keyword evidence="2" id="KW-0150">Chloroplast</keyword>
<comment type="subcellular location">
    <subcellularLocation>
        <location evidence="1">Plastid</location>
        <location evidence="1">Chloroplast</location>
    </subcellularLocation>
</comment>
<evidence type="ECO:0000256" key="1">
    <source>
        <dbReference type="ARBA" id="ARBA00004229"/>
    </source>
</evidence>